<evidence type="ECO:0000256" key="8">
    <source>
        <dbReference type="SAM" id="SignalP"/>
    </source>
</evidence>
<evidence type="ECO:0000256" key="6">
    <source>
        <dbReference type="ARBA" id="ARBA00022801"/>
    </source>
</evidence>
<reference evidence="11" key="2">
    <citation type="submission" date="2023-05" db="EMBL/GenBank/DDBJ databases">
        <authorList>
            <consortium name="Lawrence Berkeley National Laboratory"/>
            <person name="Steindorff A."/>
            <person name="Hensen N."/>
            <person name="Bonometti L."/>
            <person name="Westerberg I."/>
            <person name="Brannstrom I.O."/>
            <person name="Guillou S."/>
            <person name="Cros-Aarteil S."/>
            <person name="Calhoun S."/>
            <person name="Haridas S."/>
            <person name="Kuo A."/>
            <person name="Mondo S."/>
            <person name="Pangilinan J."/>
            <person name="Riley R."/>
            <person name="Labutti K."/>
            <person name="Andreopoulos B."/>
            <person name="Lipzen A."/>
            <person name="Chen C."/>
            <person name="Yanf M."/>
            <person name="Daum C."/>
            <person name="Ng V."/>
            <person name="Clum A."/>
            <person name="Ohm R."/>
            <person name="Martin F."/>
            <person name="Silar P."/>
            <person name="Natvig D."/>
            <person name="Lalanne C."/>
            <person name="Gautier V."/>
            <person name="Ament-Velasquez S.L."/>
            <person name="Kruys A."/>
            <person name="Hutchinson M.I."/>
            <person name="Powell A.J."/>
            <person name="Barry K."/>
            <person name="Miller A.N."/>
            <person name="Grigoriev I.V."/>
            <person name="Debuchy R."/>
            <person name="Gladieux P."/>
            <person name="Thoren M.H."/>
            <person name="Johannesson H."/>
        </authorList>
    </citation>
    <scope>NUCLEOTIDE SEQUENCE</scope>
    <source>
        <strain evidence="11">CBS 103.79</strain>
    </source>
</reference>
<feature type="domain" description="Alpha-L-arabinofuranosidase 1 catalytic" evidence="10">
    <location>
        <begin position="118"/>
        <end position="214"/>
    </location>
</feature>
<evidence type="ECO:0000256" key="7">
    <source>
        <dbReference type="ARBA" id="ARBA00023180"/>
    </source>
</evidence>
<keyword evidence="6" id="KW-0378">Hydrolase</keyword>
<feature type="chain" id="PRO_5042844929" description="non-reducing end alpha-L-arabinofuranosidase" evidence="8">
    <location>
        <begin position="18"/>
        <end position="371"/>
    </location>
</feature>
<evidence type="ECO:0000313" key="12">
    <source>
        <dbReference type="Proteomes" id="UP001303889"/>
    </source>
</evidence>
<keyword evidence="12" id="KW-1185">Reference proteome</keyword>
<dbReference type="GO" id="GO:0046556">
    <property type="term" value="F:alpha-L-arabinofuranosidase activity"/>
    <property type="evidence" value="ECO:0007669"/>
    <property type="project" value="UniProtKB-EC"/>
</dbReference>
<evidence type="ECO:0000259" key="9">
    <source>
        <dbReference type="Pfam" id="PF06964"/>
    </source>
</evidence>
<comment type="caution">
    <text evidence="11">The sequence shown here is derived from an EMBL/GenBank/DDBJ whole genome shotgun (WGS) entry which is preliminary data.</text>
</comment>
<feature type="domain" description="Alpha-L-arabinofuranosidase C-terminal" evidence="9">
    <location>
        <begin position="242"/>
        <end position="324"/>
    </location>
</feature>
<evidence type="ECO:0000313" key="11">
    <source>
        <dbReference type="EMBL" id="KAK3896996.1"/>
    </source>
</evidence>
<dbReference type="InterPro" id="IPR055235">
    <property type="entry name" value="ASD1_cat"/>
</dbReference>
<keyword evidence="7" id="KW-0325">Glycoprotein</keyword>
<evidence type="ECO:0000256" key="5">
    <source>
        <dbReference type="ARBA" id="ARBA00022729"/>
    </source>
</evidence>
<keyword evidence="5 8" id="KW-0732">Signal</keyword>
<evidence type="ECO:0000259" key="10">
    <source>
        <dbReference type="Pfam" id="PF22848"/>
    </source>
</evidence>
<dbReference type="AlphaFoldDB" id="A0AAN6MBG7"/>
<dbReference type="Gene3D" id="3.20.20.80">
    <property type="entry name" value="Glycosidases"/>
    <property type="match status" value="1"/>
</dbReference>
<proteinExistence type="inferred from homology"/>
<comment type="catalytic activity">
    <reaction evidence="1">
        <text>Hydrolysis of terminal non-reducing alpha-L-arabinofuranoside residues in alpha-L-arabinosides.</text>
        <dbReference type="EC" id="3.2.1.55"/>
    </reaction>
</comment>
<dbReference type="PANTHER" id="PTHR31776">
    <property type="entry name" value="ALPHA-L-ARABINOFURANOSIDASE 1"/>
    <property type="match status" value="1"/>
</dbReference>
<dbReference type="InterPro" id="IPR051563">
    <property type="entry name" value="Glycosyl_Hydrolase_51"/>
</dbReference>
<comment type="pathway">
    <text evidence="2">Glycan metabolism; L-arabinan degradation.</text>
</comment>
<evidence type="ECO:0000256" key="2">
    <source>
        <dbReference type="ARBA" id="ARBA00004834"/>
    </source>
</evidence>
<dbReference type="EMBL" id="MU856311">
    <property type="protein sequence ID" value="KAK3896996.1"/>
    <property type="molecule type" value="Genomic_DNA"/>
</dbReference>
<accession>A0AAN6MBG7</accession>
<organism evidence="11 12">
    <name type="scientific">Staphylotrichum tortipilum</name>
    <dbReference type="NCBI Taxonomy" id="2831512"/>
    <lineage>
        <taxon>Eukaryota</taxon>
        <taxon>Fungi</taxon>
        <taxon>Dikarya</taxon>
        <taxon>Ascomycota</taxon>
        <taxon>Pezizomycotina</taxon>
        <taxon>Sordariomycetes</taxon>
        <taxon>Sordariomycetidae</taxon>
        <taxon>Sordariales</taxon>
        <taxon>Chaetomiaceae</taxon>
        <taxon>Staphylotrichum</taxon>
    </lineage>
</organism>
<evidence type="ECO:0000256" key="4">
    <source>
        <dbReference type="ARBA" id="ARBA00012670"/>
    </source>
</evidence>
<comment type="similarity">
    <text evidence="3">Belongs to the glycosyl hydrolase 51 family.</text>
</comment>
<evidence type="ECO:0000256" key="3">
    <source>
        <dbReference type="ARBA" id="ARBA00007186"/>
    </source>
</evidence>
<gene>
    <name evidence="11" type="ORF">C8A05DRAFT_39452</name>
</gene>
<dbReference type="EC" id="3.2.1.55" evidence="4"/>
<dbReference type="PANTHER" id="PTHR31776:SF0">
    <property type="entry name" value="ALPHA-L-ARABINOFURANOSIDASE 1"/>
    <property type="match status" value="1"/>
</dbReference>
<sequence>MALQTLNFLTFAVTAGAITLSVTRAGGNATSPYMYGLTLDGLNSIDGLFTPSPTNELRPDLLDKLKALNPSFLRLPVARYSSSESANRSNLLKYIDLATTLSTPVILPLPPAGSSPRHAVQDSLNELEFLTGDVSEPFGALREELGYSVPWKIPFVEILGGMDARLEQQLCEAVRERYPDVGAFSSSKMEGAGRVVQEYGTPDELVRAFGDFDHSRGPIWVAGYAAVQENTSMDQNSPTIPYPTWLGAVAEAIFLLGAERNSDRVWGTSYAPLFQNFNNSNQIPALITYTTNPPSTTGSTSHRIIQLLSSARLTHSLPTLSSSPPNPAYWLAGRDSASYILKLATYTSSPSTTIYFTTGRGRTTRPEKRMW</sequence>
<reference evidence="11" key="1">
    <citation type="journal article" date="2023" name="Mol. Phylogenet. Evol.">
        <title>Genome-scale phylogeny and comparative genomics of the fungal order Sordariales.</title>
        <authorList>
            <person name="Hensen N."/>
            <person name="Bonometti L."/>
            <person name="Westerberg I."/>
            <person name="Brannstrom I.O."/>
            <person name="Guillou S."/>
            <person name="Cros-Aarteil S."/>
            <person name="Calhoun S."/>
            <person name="Haridas S."/>
            <person name="Kuo A."/>
            <person name="Mondo S."/>
            <person name="Pangilinan J."/>
            <person name="Riley R."/>
            <person name="LaButti K."/>
            <person name="Andreopoulos B."/>
            <person name="Lipzen A."/>
            <person name="Chen C."/>
            <person name="Yan M."/>
            <person name="Daum C."/>
            <person name="Ng V."/>
            <person name="Clum A."/>
            <person name="Steindorff A."/>
            <person name="Ohm R.A."/>
            <person name="Martin F."/>
            <person name="Silar P."/>
            <person name="Natvig D.O."/>
            <person name="Lalanne C."/>
            <person name="Gautier V."/>
            <person name="Ament-Velasquez S.L."/>
            <person name="Kruys A."/>
            <person name="Hutchinson M.I."/>
            <person name="Powell A.J."/>
            <person name="Barry K."/>
            <person name="Miller A.N."/>
            <person name="Grigoriev I.V."/>
            <person name="Debuchy R."/>
            <person name="Gladieux P."/>
            <person name="Hiltunen Thoren M."/>
            <person name="Johannesson H."/>
        </authorList>
    </citation>
    <scope>NUCLEOTIDE SEQUENCE</scope>
    <source>
        <strain evidence="11">CBS 103.79</strain>
    </source>
</reference>
<dbReference type="Proteomes" id="UP001303889">
    <property type="component" value="Unassembled WGS sequence"/>
</dbReference>
<dbReference type="SUPFAM" id="SSF51445">
    <property type="entry name" value="(Trans)glycosidases"/>
    <property type="match status" value="1"/>
</dbReference>
<dbReference type="Pfam" id="PF06964">
    <property type="entry name" value="Alpha-L-AF_C"/>
    <property type="match status" value="1"/>
</dbReference>
<evidence type="ECO:0000256" key="1">
    <source>
        <dbReference type="ARBA" id="ARBA00001462"/>
    </source>
</evidence>
<name>A0AAN6MBG7_9PEZI</name>
<dbReference type="Pfam" id="PF22848">
    <property type="entry name" value="ASD1_dom"/>
    <property type="match status" value="1"/>
</dbReference>
<protein>
    <recommendedName>
        <fullName evidence="4">non-reducing end alpha-L-arabinofuranosidase</fullName>
        <ecNumber evidence="4">3.2.1.55</ecNumber>
    </recommendedName>
</protein>
<dbReference type="InterPro" id="IPR010720">
    <property type="entry name" value="Alpha-L-AF_C"/>
</dbReference>
<dbReference type="GO" id="GO:0046373">
    <property type="term" value="P:L-arabinose metabolic process"/>
    <property type="evidence" value="ECO:0007669"/>
    <property type="project" value="InterPro"/>
</dbReference>
<feature type="signal peptide" evidence="8">
    <location>
        <begin position="1"/>
        <end position="17"/>
    </location>
</feature>
<dbReference type="InterPro" id="IPR017853">
    <property type="entry name" value="GH"/>
</dbReference>